<evidence type="ECO:0008006" key="5">
    <source>
        <dbReference type="Google" id="ProtNLM"/>
    </source>
</evidence>
<feature type="region of interest" description="Disordered" evidence="1">
    <location>
        <begin position="201"/>
        <end position="262"/>
    </location>
</feature>
<dbReference type="OrthoDB" id="3695950at2"/>
<name>A0A4R9BJI8_9MICO</name>
<keyword evidence="4" id="KW-1185">Reference proteome</keyword>
<evidence type="ECO:0000313" key="3">
    <source>
        <dbReference type="EMBL" id="TFD84571.1"/>
    </source>
</evidence>
<keyword evidence="2" id="KW-1133">Transmembrane helix</keyword>
<reference evidence="3 4" key="1">
    <citation type="submission" date="2019-03" db="EMBL/GenBank/DDBJ databases">
        <title>Genomics of glacier-inhabiting Cryobacterium strains.</title>
        <authorList>
            <person name="Liu Q."/>
            <person name="Xin Y.-H."/>
        </authorList>
    </citation>
    <scope>NUCLEOTIDE SEQUENCE [LARGE SCALE GENOMIC DNA]</scope>
    <source>
        <strain evidence="3 4">Sr59</strain>
    </source>
</reference>
<comment type="caution">
    <text evidence="3">The sequence shown here is derived from an EMBL/GenBank/DDBJ whole genome shotgun (WGS) entry which is preliminary data.</text>
</comment>
<sequence length="262" mass="27604">MNFVDTLRGLWRRWYIVLPGALIAASLAFGAWSVIPPGYERSSTQLLIPGAASMPEDANPYLFLGGLAPAADVLVRAVGAENVVNEVTAGRSGVQVEITRDTATAGPVIVIVVTAATDAAAEEVLGLLVERTETVLADLQQTENIAKRNRVTVLPITVDSQSILQQRNRFIIAGAVGLAGLALTLVVAGLIDGYRQRNRGEELDTVTEGATEPSPTPEAPEAETPRSRAPKRTAPATVFDQTDDADDDATEAAASSPVHSAR</sequence>
<feature type="transmembrane region" description="Helical" evidence="2">
    <location>
        <begin position="170"/>
        <end position="191"/>
    </location>
</feature>
<dbReference type="EMBL" id="SOHM01000040">
    <property type="protein sequence ID" value="TFD84571.1"/>
    <property type="molecule type" value="Genomic_DNA"/>
</dbReference>
<feature type="compositionally biased region" description="Acidic residues" evidence="1">
    <location>
        <begin position="241"/>
        <end position="250"/>
    </location>
</feature>
<gene>
    <name evidence="3" type="ORF">E3T61_19145</name>
</gene>
<evidence type="ECO:0000313" key="4">
    <source>
        <dbReference type="Proteomes" id="UP000298468"/>
    </source>
</evidence>
<accession>A0A4R9BJI8</accession>
<dbReference type="Proteomes" id="UP000298468">
    <property type="component" value="Unassembled WGS sequence"/>
</dbReference>
<organism evidence="3 4">
    <name type="scientific">Cryobacterium lactosi</name>
    <dbReference type="NCBI Taxonomy" id="1259202"/>
    <lineage>
        <taxon>Bacteria</taxon>
        <taxon>Bacillati</taxon>
        <taxon>Actinomycetota</taxon>
        <taxon>Actinomycetes</taxon>
        <taxon>Micrococcales</taxon>
        <taxon>Microbacteriaceae</taxon>
        <taxon>Cryobacterium</taxon>
    </lineage>
</organism>
<dbReference type="AlphaFoldDB" id="A0A4R9BJI8"/>
<evidence type="ECO:0000256" key="2">
    <source>
        <dbReference type="SAM" id="Phobius"/>
    </source>
</evidence>
<proteinExistence type="predicted"/>
<keyword evidence="2" id="KW-0812">Transmembrane</keyword>
<dbReference type="RefSeq" id="WP_134642439.1">
    <property type="nucleotide sequence ID" value="NZ_SOHM01000040.1"/>
</dbReference>
<keyword evidence="2" id="KW-0472">Membrane</keyword>
<evidence type="ECO:0000256" key="1">
    <source>
        <dbReference type="SAM" id="MobiDB-lite"/>
    </source>
</evidence>
<protein>
    <recommendedName>
        <fullName evidence="5">Polysaccharide chain length determinant N-terminal domain-containing protein</fullName>
    </recommendedName>
</protein>
<feature type="transmembrane region" description="Helical" evidence="2">
    <location>
        <begin position="14"/>
        <end position="35"/>
    </location>
</feature>